<comment type="caution">
    <text evidence="5">The sequence shown here is derived from an EMBL/GenBank/DDBJ whole genome shotgun (WGS) entry which is preliminary data.</text>
</comment>
<dbReference type="SUPFAM" id="SSF63829">
    <property type="entry name" value="Calcium-dependent phosphotriesterase"/>
    <property type="match status" value="2"/>
</dbReference>
<feature type="repeat" description="NHL" evidence="2">
    <location>
        <begin position="389"/>
        <end position="419"/>
    </location>
</feature>
<dbReference type="Proteomes" id="UP000663852">
    <property type="component" value="Unassembled WGS sequence"/>
</dbReference>
<dbReference type="EMBL" id="CAJNOJ010000490">
    <property type="protein sequence ID" value="CAF1466351.1"/>
    <property type="molecule type" value="Genomic_DNA"/>
</dbReference>
<dbReference type="InterPro" id="IPR011042">
    <property type="entry name" value="6-blade_b-propeller_TolB-like"/>
</dbReference>
<dbReference type="Gene3D" id="2.120.10.30">
    <property type="entry name" value="TolB, C-terminal domain"/>
    <property type="match status" value="3"/>
</dbReference>
<dbReference type="Pfam" id="PF01436">
    <property type="entry name" value="NHL"/>
    <property type="match status" value="3"/>
</dbReference>
<feature type="signal peptide" evidence="3">
    <location>
        <begin position="1"/>
        <end position="23"/>
    </location>
</feature>
<name>A0A815QPL3_ADIRI</name>
<dbReference type="InterPro" id="IPR050952">
    <property type="entry name" value="TRIM-NHL_E3_ligases"/>
</dbReference>
<evidence type="ECO:0000313" key="5">
    <source>
        <dbReference type="EMBL" id="CAF1466351.1"/>
    </source>
</evidence>
<proteinExistence type="predicted"/>
<dbReference type="PANTHER" id="PTHR24104">
    <property type="entry name" value="E3 UBIQUITIN-PROTEIN LIGASE NHLRC1-RELATED"/>
    <property type="match status" value="1"/>
</dbReference>
<organism evidence="5 7">
    <name type="scientific">Adineta ricciae</name>
    <name type="common">Rotifer</name>
    <dbReference type="NCBI Taxonomy" id="249248"/>
    <lineage>
        <taxon>Eukaryota</taxon>
        <taxon>Metazoa</taxon>
        <taxon>Spiralia</taxon>
        <taxon>Gnathifera</taxon>
        <taxon>Rotifera</taxon>
        <taxon>Eurotatoria</taxon>
        <taxon>Bdelloidea</taxon>
        <taxon>Adinetida</taxon>
        <taxon>Adinetidae</taxon>
        <taxon>Adineta</taxon>
    </lineage>
</organism>
<dbReference type="PROSITE" id="PS51125">
    <property type="entry name" value="NHL"/>
    <property type="match status" value="4"/>
</dbReference>
<dbReference type="Gene3D" id="2.40.10.500">
    <property type="match status" value="1"/>
</dbReference>
<dbReference type="EMBL" id="CAJNOR010002091">
    <property type="protein sequence ID" value="CAF1246558.1"/>
    <property type="molecule type" value="Genomic_DNA"/>
</dbReference>
<sequence length="688" mass="73301">MTMCCFKHLWSLISFATIIVVEQCRSLALCPTATWQRNAKTVAGSIVAISGSSSSALNNPCAVNVDNRSNMYVLDSGNYRVQRFLLNSTIGTTIINSSFGTALDQFNTLDDMRIDNNGSIYILDGGNGRVTKWTQGASAGVVVAGGNGVGSDVNQLIQAGGMFLDTITSAIWIADTGNHRIVKWTSSISSIVVCGSIGDEDTQFYYPYGLFVVTSDSDTLYVADTYNHRIQRWVAGATRGTTVAGITSYYGNSFNQLWYPTSIIVDNNQNMFITDSENNRVLRWSAEASSGMIVAGDSNHGTALNLLNKPLSINFDSTGSLFVADSGNNRVQQFVVSCPPPINISTTVSPTAISVTPTNISSSMSPWSLNGTTVAGSPIGWGGSSSLYLNRPSDIAIDKNGTIYVLDSNNYRVQRFLSDSAIGTTVISSSYGAGVHQFVGMDGISIDSNGAIYIVDHGNNRVTKWPPGATNGTVVAGGYGSGSNVNQLSYPYAVFVSYNSSSIWIADTGNHRIVRWDFAITGSVICGGYGSGANQLLYPYGVFVDARASNTLYIADTHNHRIQKWLPSATSGITVAGQTSICGNGYNQLCYPVSVVGDSNGYIYITDSFNSRIMRWMLGSSYGTVATGSSTVGVLPNQLNYPNYVGLDATGALIVVDTYNNRIQKFSVVCAPCMNAETSTSAASSTTG</sequence>
<keyword evidence="6" id="KW-1185">Reference proteome</keyword>
<evidence type="ECO:0000313" key="6">
    <source>
        <dbReference type="Proteomes" id="UP000663828"/>
    </source>
</evidence>
<evidence type="ECO:0000256" key="2">
    <source>
        <dbReference type="PROSITE-ProRule" id="PRU00504"/>
    </source>
</evidence>
<evidence type="ECO:0000313" key="7">
    <source>
        <dbReference type="Proteomes" id="UP000663852"/>
    </source>
</evidence>
<dbReference type="GO" id="GO:0008270">
    <property type="term" value="F:zinc ion binding"/>
    <property type="evidence" value="ECO:0007669"/>
    <property type="project" value="UniProtKB-KW"/>
</dbReference>
<dbReference type="PANTHER" id="PTHR24104:SF25">
    <property type="entry name" value="PROTEIN LIN-41"/>
    <property type="match status" value="1"/>
</dbReference>
<dbReference type="AlphaFoldDB" id="A0A815QPL3"/>
<gene>
    <name evidence="5" type="ORF">EDS130_LOCUS40487</name>
    <name evidence="4" type="ORF">XAT740_LOCUS26024</name>
</gene>
<feature type="repeat" description="NHL" evidence="2">
    <location>
        <begin position="630"/>
        <end position="669"/>
    </location>
</feature>
<accession>A0A815QPL3</accession>
<evidence type="ECO:0000256" key="3">
    <source>
        <dbReference type="SAM" id="SignalP"/>
    </source>
</evidence>
<feature type="repeat" description="NHL" evidence="2">
    <location>
        <begin position="307"/>
        <end position="337"/>
    </location>
</feature>
<reference evidence="5" key="1">
    <citation type="submission" date="2021-02" db="EMBL/GenBank/DDBJ databases">
        <authorList>
            <person name="Nowell W R."/>
        </authorList>
    </citation>
    <scope>NUCLEOTIDE SEQUENCE</scope>
</reference>
<feature type="chain" id="PRO_5036228627" evidence="3">
    <location>
        <begin position="24"/>
        <end position="688"/>
    </location>
</feature>
<feature type="repeat" description="NHL" evidence="2">
    <location>
        <begin position="525"/>
        <end position="568"/>
    </location>
</feature>
<keyword evidence="1" id="KW-0677">Repeat</keyword>
<dbReference type="InterPro" id="IPR001258">
    <property type="entry name" value="NHL_repeat"/>
</dbReference>
<dbReference type="Proteomes" id="UP000663828">
    <property type="component" value="Unassembled WGS sequence"/>
</dbReference>
<keyword evidence="3" id="KW-0732">Signal</keyword>
<dbReference type="SUPFAM" id="SSF101898">
    <property type="entry name" value="NHL repeat"/>
    <property type="match status" value="1"/>
</dbReference>
<evidence type="ECO:0000313" key="4">
    <source>
        <dbReference type="EMBL" id="CAF1246558.1"/>
    </source>
</evidence>
<protein>
    <submittedName>
        <fullName evidence="5">Uncharacterized protein</fullName>
    </submittedName>
</protein>
<dbReference type="CDD" id="cd05819">
    <property type="entry name" value="NHL"/>
    <property type="match status" value="3"/>
</dbReference>
<evidence type="ECO:0000256" key="1">
    <source>
        <dbReference type="ARBA" id="ARBA00022737"/>
    </source>
</evidence>
<dbReference type="OrthoDB" id="10010322at2759"/>